<dbReference type="SMART" id="SM00862">
    <property type="entry name" value="Trans_reg_C"/>
    <property type="match status" value="1"/>
</dbReference>
<feature type="domain" description="Response regulatory" evidence="8">
    <location>
        <begin position="2"/>
        <end position="116"/>
    </location>
</feature>
<dbReference type="PROSITE" id="PS50110">
    <property type="entry name" value="RESPONSE_REGULATORY"/>
    <property type="match status" value="1"/>
</dbReference>
<dbReference type="GO" id="GO:0005829">
    <property type="term" value="C:cytosol"/>
    <property type="evidence" value="ECO:0007669"/>
    <property type="project" value="TreeGrafter"/>
</dbReference>
<dbReference type="GO" id="GO:0032993">
    <property type="term" value="C:protein-DNA complex"/>
    <property type="evidence" value="ECO:0007669"/>
    <property type="project" value="TreeGrafter"/>
</dbReference>
<organism evidence="10 11">
    <name type="scientific">Lysobacter enzymogenes</name>
    <dbReference type="NCBI Taxonomy" id="69"/>
    <lineage>
        <taxon>Bacteria</taxon>
        <taxon>Pseudomonadati</taxon>
        <taxon>Pseudomonadota</taxon>
        <taxon>Gammaproteobacteria</taxon>
        <taxon>Lysobacterales</taxon>
        <taxon>Lysobacteraceae</taxon>
        <taxon>Lysobacter</taxon>
    </lineage>
</organism>
<dbReference type="SMART" id="SM00448">
    <property type="entry name" value="REC"/>
    <property type="match status" value="1"/>
</dbReference>
<dbReference type="GeneID" id="83063053"/>
<dbReference type="InterPro" id="IPR016032">
    <property type="entry name" value="Sig_transdc_resp-reg_C-effctor"/>
</dbReference>
<evidence type="ECO:0000313" key="10">
    <source>
        <dbReference type="EMBL" id="BAV96662.1"/>
    </source>
</evidence>
<evidence type="ECO:0000256" key="4">
    <source>
        <dbReference type="ARBA" id="ARBA00023125"/>
    </source>
</evidence>
<dbReference type="RefSeq" id="WP_096377014.1">
    <property type="nucleotide sequence ID" value="NZ_AP014940.1"/>
</dbReference>
<dbReference type="SUPFAM" id="SSF52172">
    <property type="entry name" value="CheY-like"/>
    <property type="match status" value="1"/>
</dbReference>
<dbReference type="Gene3D" id="1.10.10.10">
    <property type="entry name" value="Winged helix-like DNA-binding domain superfamily/Winged helix DNA-binding domain"/>
    <property type="match status" value="1"/>
</dbReference>
<gene>
    <name evidence="10" type="ORF">LEN_1175</name>
</gene>
<evidence type="ECO:0000259" key="8">
    <source>
        <dbReference type="PROSITE" id="PS50110"/>
    </source>
</evidence>
<dbReference type="GO" id="GO:0000156">
    <property type="term" value="F:phosphorelay response regulator activity"/>
    <property type="evidence" value="ECO:0007669"/>
    <property type="project" value="TreeGrafter"/>
</dbReference>
<evidence type="ECO:0000256" key="2">
    <source>
        <dbReference type="ARBA" id="ARBA00023012"/>
    </source>
</evidence>
<accession>A0AAU9AET1</accession>
<dbReference type="Pfam" id="PF00072">
    <property type="entry name" value="Response_reg"/>
    <property type="match status" value="1"/>
</dbReference>
<dbReference type="CDD" id="cd00383">
    <property type="entry name" value="trans_reg_C"/>
    <property type="match status" value="1"/>
</dbReference>
<evidence type="ECO:0000256" key="7">
    <source>
        <dbReference type="PROSITE-ProRule" id="PRU01091"/>
    </source>
</evidence>
<dbReference type="Gene3D" id="6.10.250.690">
    <property type="match status" value="1"/>
</dbReference>
<keyword evidence="2" id="KW-0902">Two-component regulatory system</keyword>
<evidence type="ECO:0000313" key="11">
    <source>
        <dbReference type="Proteomes" id="UP000218824"/>
    </source>
</evidence>
<evidence type="ECO:0000256" key="6">
    <source>
        <dbReference type="PROSITE-ProRule" id="PRU00169"/>
    </source>
</evidence>
<dbReference type="EMBL" id="AP014940">
    <property type="protein sequence ID" value="BAV96662.1"/>
    <property type="molecule type" value="Genomic_DNA"/>
</dbReference>
<sequence>MRILLVEDNLDLADSVVQHLRRTGNAVDHEADGLNALRFLEHERYDLVLLDIGLPRMDGLSLLAELRRRGDATPVLMLTERSDIEDRISALDVGADDYIGKPFDFRELAARCRALTRRRQAQAQTSSLVRIGPMLMDNAARRLRFEDRTIDLPNREYSLLEILVGRLGQVVSKAEITNRLFALSEEAGSNTVELYVARLRKKLPQQFLRIVTVRGTGYLAETLRDCAQAQPGGGAHE</sequence>
<keyword evidence="3" id="KW-0805">Transcription regulation</keyword>
<evidence type="ECO:0000256" key="1">
    <source>
        <dbReference type="ARBA" id="ARBA00022553"/>
    </source>
</evidence>
<dbReference type="InterPro" id="IPR039420">
    <property type="entry name" value="WalR-like"/>
</dbReference>
<dbReference type="KEGG" id="lem:LEN_1175"/>
<keyword evidence="4 7" id="KW-0238">DNA-binding</keyword>
<dbReference type="Pfam" id="PF00486">
    <property type="entry name" value="Trans_reg_C"/>
    <property type="match status" value="1"/>
</dbReference>
<dbReference type="GO" id="GO:0000976">
    <property type="term" value="F:transcription cis-regulatory region binding"/>
    <property type="evidence" value="ECO:0007669"/>
    <property type="project" value="TreeGrafter"/>
</dbReference>
<dbReference type="SUPFAM" id="SSF46894">
    <property type="entry name" value="C-terminal effector domain of the bipartite response regulators"/>
    <property type="match status" value="1"/>
</dbReference>
<dbReference type="PANTHER" id="PTHR48111:SF67">
    <property type="entry name" value="TRANSCRIPTIONAL REGULATORY PROTEIN TCTD"/>
    <property type="match status" value="1"/>
</dbReference>
<protein>
    <submittedName>
        <fullName evidence="10">Two-component system, OmpR family, response regulator TctD</fullName>
    </submittedName>
</protein>
<feature type="modified residue" description="4-aspartylphosphate" evidence="6">
    <location>
        <position position="51"/>
    </location>
</feature>
<dbReference type="InterPro" id="IPR036388">
    <property type="entry name" value="WH-like_DNA-bd_sf"/>
</dbReference>
<dbReference type="PROSITE" id="PS51755">
    <property type="entry name" value="OMPR_PHOB"/>
    <property type="match status" value="1"/>
</dbReference>
<dbReference type="CDD" id="cd17624">
    <property type="entry name" value="REC_OmpR_PmrA-like"/>
    <property type="match status" value="1"/>
</dbReference>
<feature type="DNA-binding region" description="OmpR/PhoB-type" evidence="7">
    <location>
        <begin position="126"/>
        <end position="222"/>
    </location>
</feature>
<dbReference type="FunFam" id="3.40.50.2300:FF:000002">
    <property type="entry name" value="DNA-binding response regulator PhoP"/>
    <property type="match status" value="1"/>
</dbReference>
<feature type="domain" description="OmpR/PhoB-type" evidence="9">
    <location>
        <begin position="126"/>
        <end position="222"/>
    </location>
</feature>
<keyword evidence="1 6" id="KW-0597">Phosphoprotein</keyword>
<dbReference type="GO" id="GO:0006355">
    <property type="term" value="P:regulation of DNA-templated transcription"/>
    <property type="evidence" value="ECO:0007669"/>
    <property type="project" value="InterPro"/>
</dbReference>
<proteinExistence type="predicted"/>
<evidence type="ECO:0000256" key="3">
    <source>
        <dbReference type="ARBA" id="ARBA00023015"/>
    </source>
</evidence>
<name>A0AAU9AET1_LYSEN</name>
<dbReference type="AlphaFoldDB" id="A0AAU9AET1"/>
<dbReference type="PANTHER" id="PTHR48111">
    <property type="entry name" value="REGULATOR OF RPOS"/>
    <property type="match status" value="1"/>
</dbReference>
<dbReference type="InterPro" id="IPR011006">
    <property type="entry name" value="CheY-like_superfamily"/>
</dbReference>
<keyword evidence="5" id="KW-0804">Transcription</keyword>
<dbReference type="Gene3D" id="3.40.50.2300">
    <property type="match status" value="1"/>
</dbReference>
<dbReference type="Proteomes" id="UP000218824">
    <property type="component" value="Chromosome"/>
</dbReference>
<reference evidence="10 11" key="1">
    <citation type="journal article" date="2017" name="DNA Res.">
        <title>Complete genome sequence and expression profile of the commercial lytic enzyme producer Lysobacter enzymogenes M497-1.</title>
        <authorList>
            <person name="Takami H."/>
            <person name="Toyoda A."/>
            <person name="Uchiyama I."/>
            <person name="Itoh T."/>
            <person name="Takaki Y."/>
            <person name="Arai W."/>
            <person name="Nishi S."/>
            <person name="Kawai M."/>
            <person name="Shinya K."/>
            <person name="Ikeda H."/>
        </authorList>
    </citation>
    <scope>NUCLEOTIDE SEQUENCE [LARGE SCALE GENOMIC DNA]</scope>
    <source>
        <strain evidence="10 11">M497-1</strain>
    </source>
</reference>
<dbReference type="InterPro" id="IPR001867">
    <property type="entry name" value="OmpR/PhoB-type_DNA-bd"/>
</dbReference>
<evidence type="ECO:0000259" key="9">
    <source>
        <dbReference type="PROSITE" id="PS51755"/>
    </source>
</evidence>
<evidence type="ECO:0000256" key="5">
    <source>
        <dbReference type="ARBA" id="ARBA00023163"/>
    </source>
</evidence>
<dbReference type="InterPro" id="IPR001789">
    <property type="entry name" value="Sig_transdc_resp-reg_receiver"/>
</dbReference>